<dbReference type="RefSeq" id="WP_255914641.1">
    <property type="nucleotide sequence ID" value="NZ_JANFQO010000010.1"/>
</dbReference>
<keyword evidence="3" id="KW-1185">Reference proteome</keyword>
<reference evidence="2" key="1">
    <citation type="submission" date="2022-07" db="EMBL/GenBank/DDBJ databases">
        <title>Tahibacter sp., a new gammaproteobacterium isolated from the silt sample collected at pig farm.</title>
        <authorList>
            <person name="Chen H."/>
        </authorList>
    </citation>
    <scope>NUCLEOTIDE SEQUENCE</scope>
    <source>
        <strain evidence="2">P2K</strain>
    </source>
</reference>
<dbReference type="EMBL" id="JANFQO010000010">
    <property type="protein sequence ID" value="MCQ4165452.1"/>
    <property type="molecule type" value="Genomic_DNA"/>
</dbReference>
<proteinExistence type="predicted"/>
<dbReference type="Proteomes" id="UP001165498">
    <property type="component" value="Unassembled WGS sequence"/>
</dbReference>
<gene>
    <name evidence="2" type="ORF">NM961_12100</name>
</gene>
<dbReference type="Pfam" id="PF08545">
    <property type="entry name" value="ACP_syn_III"/>
    <property type="match status" value="1"/>
</dbReference>
<dbReference type="InterPro" id="IPR016039">
    <property type="entry name" value="Thiolase-like"/>
</dbReference>
<comment type="caution">
    <text evidence="2">The sequence shown here is derived from an EMBL/GenBank/DDBJ whole genome shotgun (WGS) entry which is preliminary data.</text>
</comment>
<sequence length="307" mass="33225">MRMRGGVGLLAPSYVVGEIEGDVDTLSNKVAVLNEFAMPDVKELWGWDTYRKSDRSAAALACDSVRATLDKAGLQPTQVDALVLCCNGGFNYHAQNRYLGELTTTLGLGYTFVSWVGGAGCASLFSAAKLANALVESGTSRTVLVVTVDKIERDVERFQRYGVLSDGSCSFVVMRSDAADYSIRAVKVMSCPSSLQNGGANFQEKCQLIYSVFDELKREGLAELAKTTAFFGSNIFIPIQEIELSVMPVDGLLAYQGNTARYGHCYAADPIINLVDFYSQPENADVGTSMLASTAHGHFGLIMLQKR</sequence>
<dbReference type="InterPro" id="IPR013751">
    <property type="entry name" value="ACP_syn_III_N"/>
</dbReference>
<evidence type="ECO:0000259" key="1">
    <source>
        <dbReference type="Pfam" id="PF08545"/>
    </source>
</evidence>
<evidence type="ECO:0000313" key="2">
    <source>
        <dbReference type="EMBL" id="MCQ4165452.1"/>
    </source>
</evidence>
<name>A0ABT1QT45_9GAMM</name>
<dbReference type="Gene3D" id="3.40.47.10">
    <property type="match status" value="1"/>
</dbReference>
<accession>A0ABT1QT45</accession>
<organism evidence="2 3">
    <name type="scientific">Tahibacter harae</name>
    <dbReference type="NCBI Taxonomy" id="2963937"/>
    <lineage>
        <taxon>Bacteria</taxon>
        <taxon>Pseudomonadati</taxon>
        <taxon>Pseudomonadota</taxon>
        <taxon>Gammaproteobacteria</taxon>
        <taxon>Lysobacterales</taxon>
        <taxon>Rhodanobacteraceae</taxon>
        <taxon>Tahibacter</taxon>
    </lineage>
</organism>
<dbReference type="SUPFAM" id="SSF53901">
    <property type="entry name" value="Thiolase-like"/>
    <property type="match status" value="1"/>
</dbReference>
<feature type="domain" description="Beta-ketoacyl-[acyl-carrier-protein] synthase III N-terminal" evidence="1">
    <location>
        <begin position="119"/>
        <end position="188"/>
    </location>
</feature>
<evidence type="ECO:0000313" key="3">
    <source>
        <dbReference type="Proteomes" id="UP001165498"/>
    </source>
</evidence>
<protein>
    <recommendedName>
        <fullName evidence="1">Beta-ketoacyl-[acyl-carrier-protein] synthase III N-terminal domain-containing protein</fullName>
    </recommendedName>
</protein>